<gene>
    <name evidence="1" type="ORF">Cboi01_000125700</name>
</gene>
<dbReference type="Proteomes" id="UP001165101">
    <property type="component" value="Unassembled WGS sequence"/>
</dbReference>
<comment type="caution">
    <text evidence="1">The sequence shown here is derived from an EMBL/GenBank/DDBJ whole genome shotgun (WGS) entry which is preliminary data.</text>
</comment>
<evidence type="ECO:0000313" key="2">
    <source>
        <dbReference type="Proteomes" id="UP001165101"/>
    </source>
</evidence>
<evidence type="ECO:0000313" key="1">
    <source>
        <dbReference type="EMBL" id="GME89099.1"/>
    </source>
</evidence>
<keyword evidence="2" id="KW-1185">Reference proteome</keyword>
<accession>A0ACB5TI31</accession>
<protein>
    <submittedName>
        <fullName evidence="1">Unnamed protein product</fullName>
    </submittedName>
</protein>
<sequence length="293" mass="33043">MSSLFVSEETPERMVESSEYDSNGEMEYESAASSAKNSVEPSIDYDNNDDDPIIEEIPIHLNFDSLVNNSEIDVFQYPTRTISSYAGSNNSQSILKSRIKDNSGVIELEIPMNTTKFFDDSKSNKWLQTKTQTLRGVFNENSGYYVGIVKDKQLYLNKVTKTSQLRPSFKYIDDAKNIRIQNERELNSRTINDDADKKKEAANGGKNGAHVVQMAVKSSGENIPRLGGALQSCKLEEGEFFVDYKWNNGDSESSKNLRNELINEEDEVLISKDSQNKYFDDLLADVTVTPFNA</sequence>
<name>A0ACB5TI31_CANBO</name>
<dbReference type="EMBL" id="BSXV01000439">
    <property type="protein sequence ID" value="GME89099.1"/>
    <property type="molecule type" value="Genomic_DNA"/>
</dbReference>
<proteinExistence type="predicted"/>
<reference evidence="1" key="1">
    <citation type="submission" date="2023-04" db="EMBL/GenBank/DDBJ databases">
        <title>Candida boidinii NBRC 1967.</title>
        <authorList>
            <person name="Ichikawa N."/>
            <person name="Sato H."/>
            <person name="Tonouchi N."/>
        </authorList>
    </citation>
    <scope>NUCLEOTIDE SEQUENCE</scope>
    <source>
        <strain evidence="1">NBRC 1967</strain>
    </source>
</reference>
<organism evidence="1 2">
    <name type="scientific">Candida boidinii</name>
    <name type="common">Yeast</name>
    <dbReference type="NCBI Taxonomy" id="5477"/>
    <lineage>
        <taxon>Eukaryota</taxon>
        <taxon>Fungi</taxon>
        <taxon>Dikarya</taxon>
        <taxon>Ascomycota</taxon>
        <taxon>Saccharomycotina</taxon>
        <taxon>Pichiomycetes</taxon>
        <taxon>Pichiales</taxon>
        <taxon>Pichiaceae</taxon>
        <taxon>Ogataea</taxon>
        <taxon>Ogataea/Candida clade</taxon>
    </lineage>
</organism>